<dbReference type="Pfam" id="PF01467">
    <property type="entry name" value="CTP_transf_like"/>
    <property type="match status" value="1"/>
</dbReference>
<feature type="domain" description="Cytidyltransferase-like" evidence="8">
    <location>
        <begin position="5"/>
        <end position="164"/>
    </location>
</feature>
<reference evidence="9" key="1">
    <citation type="submission" date="2016-10" db="EMBL/GenBank/DDBJ databases">
        <title>Sequence of Gallionella enrichment culture.</title>
        <authorList>
            <person name="Poehlein A."/>
            <person name="Muehling M."/>
            <person name="Daniel R."/>
        </authorList>
    </citation>
    <scope>NUCLEOTIDE SEQUENCE</scope>
</reference>
<evidence type="ECO:0000259" key="8">
    <source>
        <dbReference type="Pfam" id="PF01467"/>
    </source>
</evidence>
<dbReference type="EMBL" id="MLJW01000036">
    <property type="protein sequence ID" value="OIR07591.1"/>
    <property type="molecule type" value="Genomic_DNA"/>
</dbReference>
<proteinExistence type="inferred from homology"/>
<evidence type="ECO:0000256" key="7">
    <source>
        <dbReference type="ARBA" id="ARBA00023027"/>
    </source>
</evidence>
<dbReference type="EC" id="2.7.7.18" evidence="9"/>
<evidence type="ECO:0000256" key="2">
    <source>
        <dbReference type="ARBA" id="ARBA00022642"/>
    </source>
</evidence>
<dbReference type="PANTHER" id="PTHR39321">
    <property type="entry name" value="NICOTINATE-NUCLEOTIDE ADENYLYLTRANSFERASE-RELATED"/>
    <property type="match status" value="1"/>
</dbReference>
<evidence type="ECO:0000256" key="4">
    <source>
        <dbReference type="ARBA" id="ARBA00022695"/>
    </source>
</evidence>
<keyword evidence="5" id="KW-0547">Nucleotide-binding</keyword>
<comment type="caution">
    <text evidence="9">The sequence shown here is derived from an EMBL/GenBank/DDBJ whole genome shotgun (WGS) entry which is preliminary data.</text>
</comment>
<dbReference type="InterPro" id="IPR014729">
    <property type="entry name" value="Rossmann-like_a/b/a_fold"/>
</dbReference>
<keyword evidence="3 9" id="KW-0808">Transferase</keyword>
<keyword evidence="6" id="KW-0067">ATP-binding</keyword>
<protein>
    <submittedName>
        <fullName evidence="9">Nicotinate-nucleotide adenylyltransferase</fullName>
        <ecNumber evidence="9">2.7.7.18</ecNumber>
    </submittedName>
</protein>
<dbReference type="GO" id="GO:0004515">
    <property type="term" value="F:nicotinate-nucleotide adenylyltransferase activity"/>
    <property type="evidence" value="ECO:0007669"/>
    <property type="project" value="UniProtKB-EC"/>
</dbReference>
<keyword evidence="2" id="KW-0662">Pyridine nucleotide biosynthesis</keyword>
<dbReference type="PANTHER" id="PTHR39321:SF3">
    <property type="entry name" value="PHOSPHOPANTETHEINE ADENYLYLTRANSFERASE"/>
    <property type="match status" value="1"/>
</dbReference>
<keyword evidence="4 9" id="KW-0548">Nucleotidyltransferase</keyword>
<comment type="pathway">
    <text evidence="1">Cofactor biosynthesis; NAD(+) biosynthesis.</text>
</comment>
<sequence>MKIGLYFGSFNPIHNGHLIIANYIVDNSDLEQVWLVVSPQNPFKTSSVLLNEYDRLFLTRIAVEDEPRLKVSDVEFKLPQPSYTIDTLTYLEEKFPQNEFTIIMGSDSFQNLHKWKNADLILKKYSIIIYERPGHKVKEWIDKGNKIKILNAPLLEISATTIRQNIKHGKSIRYLVPEKVREEIEKSGYYK</sequence>
<evidence type="ECO:0000256" key="3">
    <source>
        <dbReference type="ARBA" id="ARBA00022679"/>
    </source>
</evidence>
<dbReference type="SUPFAM" id="SSF52374">
    <property type="entry name" value="Nucleotidylyl transferase"/>
    <property type="match status" value="1"/>
</dbReference>
<name>A0A1J5SGP9_9ZZZZ</name>
<gene>
    <name evidence="9" type="primary">nadD_4</name>
    <name evidence="9" type="ORF">GALL_102540</name>
</gene>
<evidence type="ECO:0000256" key="6">
    <source>
        <dbReference type="ARBA" id="ARBA00022840"/>
    </source>
</evidence>
<evidence type="ECO:0000256" key="1">
    <source>
        <dbReference type="ARBA" id="ARBA00004790"/>
    </source>
</evidence>
<dbReference type="InterPro" id="IPR004821">
    <property type="entry name" value="Cyt_trans-like"/>
</dbReference>
<dbReference type="GO" id="GO:0005524">
    <property type="term" value="F:ATP binding"/>
    <property type="evidence" value="ECO:0007669"/>
    <property type="project" value="UniProtKB-KW"/>
</dbReference>
<dbReference type="NCBIfam" id="TIGR00482">
    <property type="entry name" value="nicotinate (nicotinamide) nucleotide adenylyltransferase"/>
    <property type="match status" value="1"/>
</dbReference>
<evidence type="ECO:0000313" key="9">
    <source>
        <dbReference type="EMBL" id="OIR07591.1"/>
    </source>
</evidence>
<dbReference type="UniPathway" id="UPA00253"/>
<dbReference type="HAMAP" id="MF_00244">
    <property type="entry name" value="NaMN_adenylyltr"/>
    <property type="match status" value="1"/>
</dbReference>
<evidence type="ECO:0000256" key="5">
    <source>
        <dbReference type="ARBA" id="ARBA00022741"/>
    </source>
</evidence>
<keyword evidence="7" id="KW-0520">NAD</keyword>
<dbReference type="Gene3D" id="3.40.50.620">
    <property type="entry name" value="HUPs"/>
    <property type="match status" value="1"/>
</dbReference>
<dbReference type="GO" id="GO:0009435">
    <property type="term" value="P:NAD+ biosynthetic process"/>
    <property type="evidence" value="ECO:0007669"/>
    <property type="project" value="UniProtKB-UniPathway"/>
</dbReference>
<dbReference type="CDD" id="cd02165">
    <property type="entry name" value="NMNAT"/>
    <property type="match status" value="1"/>
</dbReference>
<accession>A0A1J5SGP9</accession>
<dbReference type="NCBIfam" id="NF000840">
    <property type="entry name" value="PRK00071.1-3"/>
    <property type="match status" value="1"/>
</dbReference>
<organism evidence="9">
    <name type="scientific">mine drainage metagenome</name>
    <dbReference type="NCBI Taxonomy" id="410659"/>
    <lineage>
        <taxon>unclassified sequences</taxon>
        <taxon>metagenomes</taxon>
        <taxon>ecological metagenomes</taxon>
    </lineage>
</organism>
<dbReference type="AlphaFoldDB" id="A0A1J5SGP9"/>
<dbReference type="InterPro" id="IPR005248">
    <property type="entry name" value="NadD/NMNAT"/>
</dbReference>